<dbReference type="AlphaFoldDB" id="A0A3B1AR20"/>
<proteinExistence type="predicted"/>
<dbReference type="Gene3D" id="1.10.10.60">
    <property type="entry name" value="Homeodomain-like"/>
    <property type="match status" value="1"/>
</dbReference>
<dbReference type="InterPro" id="IPR002514">
    <property type="entry name" value="Transposase_8"/>
</dbReference>
<reference evidence="1" key="1">
    <citation type="submission" date="2018-06" db="EMBL/GenBank/DDBJ databases">
        <authorList>
            <person name="Zhirakovskaya E."/>
        </authorList>
    </citation>
    <scope>NUCLEOTIDE SEQUENCE</scope>
</reference>
<dbReference type="EMBL" id="UOFS01000045">
    <property type="protein sequence ID" value="VAX00660.1"/>
    <property type="molecule type" value="Genomic_DNA"/>
</dbReference>
<dbReference type="GO" id="GO:0004803">
    <property type="term" value="F:transposase activity"/>
    <property type="evidence" value="ECO:0007669"/>
    <property type="project" value="InterPro"/>
</dbReference>
<organism evidence="1">
    <name type="scientific">hydrothermal vent metagenome</name>
    <dbReference type="NCBI Taxonomy" id="652676"/>
    <lineage>
        <taxon>unclassified sequences</taxon>
        <taxon>metagenomes</taxon>
        <taxon>ecological metagenomes</taxon>
    </lineage>
</organism>
<evidence type="ECO:0000313" key="1">
    <source>
        <dbReference type="EMBL" id="VAX00660.1"/>
    </source>
</evidence>
<gene>
    <name evidence="1" type="ORF">MNBD_GAMMA22-2826</name>
</gene>
<accession>A0A3B1AR20</accession>
<dbReference type="SUPFAM" id="SSF46689">
    <property type="entry name" value="Homeodomain-like"/>
    <property type="match status" value="1"/>
</dbReference>
<dbReference type="GO" id="GO:0006313">
    <property type="term" value="P:DNA transposition"/>
    <property type="evidence" value="ECO:0007669"/>
    <property type="project" value="InterPro"/>
</dbReference>
<name>A0A3B1AR20_9ZZZZ</name>
<protein>
    <submittedName>
        <fullName evidence="1">Mobile element protein</fullName>
    </submittedName>
</protein>
<dbReference type="Pfam" id="PF01527">
    <property type="entry name" value="HTH_Tnp_1"/>
    <property type="match status" value="1"/>
</dbReference>
<dbReference type="GO" id="GO:0003677">
    <property type="term" value="F:DNA binding"/>
    <property type="evidence" value="ECO:0007669"/>
    <property type="project" value="InterPro"/>
</dbReference>
<dbReference type="InterPro" id="IPR009057">
    <property type="entry name" value="Homeodomain-like_sf"/>
</dbReference>
<sequence length="80" mass="9302">MRQRKKYTDEFKQEAVALVTEQGYKVTDASKSLGINDNNLRRWMTEFKQKVSGEQPTENVKLLVARILNDVITVQYSGFF</sequence>